<dbReference type="Gene3D" id="1.25.40.240">
    <property type="entry name" value="Ku, C-terminal domain"/>
    <property type="match status" value="1"/>
</dbReference>
<evidence type="ECO:0000256" key="2">
    <source>
        <dbReference type="ARBA" id="ARBA00022741"/>
    </source>
</evidence>
<dbReference type="GO" id="GO:0016787">
    <property type="term" value="F:hydrolase activity"/>
    <property type="evidence" value="ECO:0007669"/>
    <property type="project" value="UniProtKB-KW"/>
</dbReference>
<evidence type="ECO:0000256" key="5">
    <source>
        <dbReference type="ARBA" id="ARBA00022806"/>
    </source>
</evidence>
<evidence type="ECO:0000313" key="13">
    <source>
        <dbReference type="Proteomes" id="UP000015104"/>
    </source>
</evidence>
<keyword evidence="13" id="KW-1185">Reference proteome</keyword>
<keyword evidence="3" id="KW-0227">DNA damage</keyword>
<evidence type="ECO:0000259" key="11">
    <source>
        <dbReference type="SMART" id="SM00559"/>
    </source>
</evidence>
<evidence type="ECO:0000256" key="3">
    <source>
        <dbReference type="ARBA" id="ARBA00022763"/>
    </source>
</evidence>
<sequence length="684" mass="78663">MSRKPKDLVALVVDCGPNMRQEYRNGQTYMDLVKTCLTQIIEQKIFCQSKFEYILIGLGIDDSKNAEKSEYPFVARLSDLGVANLKLLKTIKSLEPTDNVGKLIDVLSYTAELMHTLPNPKTKYERKKIGLFTNFSFTISGPEAILYSCNIGKPRELYLNVVCRYTFDELSARRNLFPCHDHFLQLLINLDKLTSVFTFDFAVSSLPYFEPSEQNAAPWYTRICVGQDLMFPVTGYIKTTEHKKRTWSKAYIEPSEKDSQYEPSEDRESHHQASIPLSRNVNYKTSEESNIELDKEEIAKAYLLGKIIVPVTPEDEEAMKFQSFWPPAVRVLFWTPQDNIRQFFFTGSRSMIFIPDIRAKDFAPSVAFNVLTHAMLDAKSVAIVSMMRTIRCNPQIGCLTPCYMGDSLVLIYNQLPFAEDIRRYSFPPLIDEKERPQDVPSNSELDLVDDLIKMMSLVEKDPSGNLVEYLNCEAVHDPFDRIQFKAIVHRYLTPNVPLPKEIIEDQTLTTPPHILKRCEAVFRNLKEKFKLVETLKRFSSQQNSNNICNPPKKIKSESDLETLTEVSLNKGLIESENGVDKSSLELDSATMEMFTKFTQQLNELAKDLLGFNDGKIIKIIEEYRKKSIEFNAPYVFNQFMMSYKKQISHKSVWKMIVKKQITLISNKEISASEISPDEAMQFIN</sequence>
<dbReference type="Pfam" id="PF08785">
    <property type="entry name" value="Ku_PK_bind"/>
    <property type="match status" value="1"/>
</dbReference>
<dbReference type="GO" id="GO:0005524">
    <property type="term" value="F:ATP binding"/>
    <property type="evidence" value="ECO:0007669"/>
    <property type="project" value="UniProtKB-KW"/>
</dbReference>
<dbReference type="OrthoDB" id="30826at2759"/>
<dbReference type="EMBL" id="CAEY01001955">
    <property type="status" value="NOT_ANNOTATED_CDS"/>
    <property type="molecule type" value="Genomic_DNA"/>
</dbReference>
<organism evidence="12 13">
    <name type="scientific">Tetranychus urticae</name>
    <name type="common">Two-spotted spider mite</name>
    <dbReference type="NCBI Taxonomy" id="32264"/>
    <lineage>
        <taxon>Eukaryota</taxon>
        <taxon>Metazoa</taxon>
        <taxon>Ecdysozoa</taxon>
        <taxon>Arthropoda</taxon>
        <taxon>Chelicerata</taxon>
        <taxon>Arachnida</taxon>
        <taxon>Acari</taxon>
        <taxon>Acariformes</taxon>
        <taxon>Trombidiformes</taxon>
        <taxon>Prostigmata</taxon>
        <taxon>Eleutherengona</taxon>
        <taxon>Raphignathae</taxon>
        <taxon>Tetranychoidea</taxon>
        <taxon>Tetranychidae</taxon>
        <taxon>Tetranychus</taxon>
    </lineage>
</organism>
<dbReference type="Proteomes" id="UP000015104">
    <property type="component" value="Unassembled WGS sequence"/>
</dbReference>
<dbReference type="InterPro" id="IPR005161">
    <property type="entry name" value="Ku_N"/>
</dbReference>
<dbReference type="GO" id="GO:0000723">
    <property type="term" value="P:telomere maintenance"/>
    <property type="evidence" value="ECO:0007669"/>
    <property type="project" value="TreeGrafter"/>
</dbReference>
<dbReference type="GO" id="GO:0043564">
    <property type="term" value="C:Ku70:Ku80 complex"/>
    <property type="evidence" value="ECO:0007669"/>
    <property type="project" value="TreeGrafter"/>
</dbReference>
<gene>
    <name evidence="12" type="primary">107362597</name>
</gene>
<keyword evidence="10" id="KW-0539">Nucleus</keyword>
<dbReference type="Gene3D" id="1.10.1600.10">
    <property type="match status" value="1"/>
</dbReference>
<dbReference type="GO" id="GO:0004386">
    <property type="term" value="F:helicase activity"/>
    <property type="evidence" value="ECO:0007669"/>
    <property type="project" value="UniProtKB-KW"/>
</dbReference>
<protein>
    <recommendedName>
        <fullName evidence="11">Ku domain-containing protein</fullName>
    </recommendedName>
</protein>
<dbReference type="InterPro" id="IPR036465">
    <property type="entry name" value="vWFA_dom_sf"/>
</dbReference>
<dbReference type="GO" id="GO:0003690">
    <property type="term" value="F:double-stranded DNA binding"/>
    <property type="evidence" value="ECO:0007669"/>
    <property type="project" value="TreeGrafter"/>
</dbReference>
<evidence type="ECO:0000256" key="4">
    <source>
        <dbReference type="ARBA" id="ARBA00022801"/>
    </source>
</evidence>
<proteinExistence type="predicted"/>
<dbReference type="SUPFAM" id="SSF101420">
    <property type="entry name" value="C-terminal domain of Ku80"/>
    <property type="match status" value="1"/>
</dbReference>
<dbReference type="InterPro" id="IPR036494">
    <property type="entry name" value="Ku_C_sf"/>
</dbReference>
<dbReference type="Pfam" id="PF02735">
    <property type="entry name" value="Ku"/>
    <property type="match status" value="1"/>
</dbReference>
<accession>T1KBU2</accession>
<dbReference type="SUPFAM" id="SSF100939">
    <property type="entry name" value="SPOC domain-like"/>
    <property type="match status" value="1"/>
</dbReference>
<keyword evidence="7" id="KW-0238">DNA-binding</keyword>
<dbReference type="GO" id="GO:0006310">
    <property type="term" value="P:DNA recombination"/>
    <property type="evidence" value="ECO:0007669"/>
    <property type="project" value="UniProtKB-KW"/>
</dbReference>
<keyword evidence="6" id="KW-0067">ATP-binding</keyword>
<dbReference type="AlphaFoldDB" id="T1KBU2"/>
<evidence type="ECO:0000313" key="12">
    <source>
        <dbReference type="EnsemblMetazoa" id="tetur08g05290.1"/>
    </source>
</evidence>
<keyword evidence="9" id="KW-0234">DNA repair</keyword>
<evidence type="ECO:0000256" key="10">
    <source>
        <dbReference type="ARBA" id="ARBA00023242"/>
    </source>
</evidence>
<dbReference type="KEGG" id="tut:107362597"/>
<evidence type="ECO:0000256" key="9">
    <source>
        <dbReference type="ARBA" id="ARBA00023204"/>
    </source>
</evidence>
<dbReference type="SMART" id="SM00559">
    <property type="entry name" value="Ku78"/>
    <property type="match status" value="1"/>
</dbReference>
<name>T1KBU2_TETUR</name>
<keyword evidence="4" id="KW-0378">Hydrolase</keyword>
<dbReference type="Gene3D" id="3.40.50.410">
    <property type="entry name" value="von Willebrand factor, type A domain"/>
    <property type="match status" value="1"/>
</dbReference>
<dbReference type="InterPro" id="IPR006164">
    <property type="entry name" value="DNA_bd_Ku70/Ku80"/>
</dbReference>
<reference evidence="13" key="1">
    <citation type="submission" date="2011-08" db="EMBL/GenBank/DDBJ databases">
        <authorList>
            <person name="Rombauts S."/>
        </authorList>
    </citation>
    <scope>NUCLEOTIDE SEQUENCE</scope>
    <source>
        <strain evidence="13">London</strain>
    </source>
</reference>
<dbReference type="GO" id="GO:0042162">
    <property type="term" value="F:telomeric DNA binding"/>
    <property type="evidence" value="ECO:0007669"/>
    <property type="project" value="TreeGrafter"/>
</dbReference>
<keyword evidence="5" id="KW-0347">Helicase</keyword>
<dbReference type="GO" id="GO:0006303">
    <property type="term" value="P:double-strand break repair via nonhomologous end joining"/>
    <property type="evidence" value="ECO:0007669"/>
    <property type="project" value="InterPro"/>
</dbReference>
<dbReference type="HOGENOM" id="CLU_010975_2_1_1"/>
<feature type="domain" description="Ku" evidence="11">
    <location>
        <begin position="290"/>
        <end position="432"/>
    </location>
</feature>
<evidence type="ECO:0000256" key="6">
    <source>
        <dbReference type="ARBA" id="ARBA00022840"/>
    </source>
</evidence>
<dbReference type="Gene3D" id="2.40.290.10">
    <property type="match status" value="1"/>
</dbReference>
<dbReference type="Pfam" id="PF03731">
    <property type="entry name" value="Ku_N"/>
    <property type="match status" value="1"/>
</dbReference>
<dbReference type="InterPro" id="IPR016194">
    <property type="entry name" value="SPOC-like_C_dom_sf"/>
</dbReference>
<dbReference type="eggNOG" id="KOG2326">
    <property type="taxonomic scope" value="Eukaryota"/>
</dbReference>
<dbReference type="PANTHER" id="PTHR12604">
    <property type="entry name" value="KU AUTOANTIGEN DNA HELICASE"/>
    <property type="match status" value="1"/>
</dbReference>
<reference evidence="12" key="2">
    <citation type="submission" date="2015-06" db="UniProtKB">
        <authorList>
            <consortium name="EnsemblMetazoa"/>
        </authorList>
    </citation>
    <scope>IDENTIFICATION</scope>
</reference>
<comment type="subcellular location">
    <subcellularLocation>
        <location evidence="1">Nucleus</location>
    </subcellularLocation>
</comment>
<dbReference type="STRING" id="32264.T1KBU2"/>
<keyword evidence="8" id="KW-0233">DNA recombination</keyword>
<keyword evidence="2" id="KW-0547">Nucleotide-binding</keyword>
<evidence type="ECO:0000256" key="8">
    <source>
        <dbReference type="ARBA" id="ARBA00023172"/>
    </source>
</evidence>
<evidence type="ECO:0000256" key="7">
    <source>
        <dbReference type="ARBA" id="ARBA00023125"/>
    </source>
</evidence>
<dbReference type="EnsemblMetazoa" id="tetur08g05290.1">
    <property type="protein sequence ID" value="tetur08g05290.1"/>
    <property type="gene ID" value="tetur08g05290"/>
</dbReference>
<dbReference type="InterPro" id="IPR014893">
    <property type="entry name" value="Ku_PK_bind"/>
</dbReference>
<evidence type="ECO:0000256" key="1">
    <source>
        <dbReference type="ARBA" id="ARBA00004123"/>
    </source>
</evidence>
<dbReference type="OMA" id="RNDSIHY"/>
<dbReference type="SUPFAM" id="SSF53300">
    <property type="entry name" value="vWA-like"/>
    <property type="match status" value="1"/>
</dbReference>
<dbReference type="PANTHER" id="PTHR12604:SF4">
    <property type="entry name" value="X-RAY REPAIR CROSS-COMPLEMENTING PROTEIN 5"/>
    <property type="match status" value="1"/>
</dbReference>